<proteinExistence type="predicted"/>
<dbReference type="PANTHER" id="PTHR30055:SF234">
    <property type="entry name" value="HTH-TYPE TRANSCRIPTIONAL REGULATOR BETI"/>
    <property type="match status" value="1"/>
</dbReference>
<name>A0A418YPN0_9SPHN</name>
<feature type="domain" description="HTH tetR-type" evidence="6">
    <location>
        <begin position="31"/>
        <end position="91"/>
    </location>
</feature>
<evidence type="ECO:0000256" key="3">
    <source>
        <dbReference type="ARBA" id="ARBA00023163"/>
    </source>
</evidence>
<dbReference type="GO" id="GO:0003700">
    <property type="term" value="F:DNA-binding transcription factor activity"/>
    <property type="evidence" value="ECO:0007669"/>
    <property type="project" value="TreeGrafter"/>
</dbReference>
<organism evidence="7 8">
    <name type="scientific">Sphingobium terrigena</name>
    <dbReference type="NCBI Taxonomy" id="2304063"/>
    <lineage>
        <taxon>Bacteria</taxon>
        <taxon>Pseudomonadati</taxon>
        <taxon>Pseudomonadota</taxon>
        <taxon>Alphaproteobacteria</taxon>
        <taxon>Sphingomonadales</taxon>
        <taxon>Sphingomonadaceae</taxon>
        <taxon>Sphingobium</taxon>
    </lineage>
</organism>
<dbReference type="EMBL" id="QVRA01000017">
    <property type="protein sequence ID" value="RJG53295.1"/>
    <property type="molecule type" value="Genomic_DNA"/>
</dbReference>
<protein>
    <submittedName>
        <fullName evidence="7">TetR/AcrR family transcriptional regulator</fullName>
    </submittedName>
</protein>
<keyword evidence="1" id="KW-0805">Transcription regulation</keyword>
<dbReference type="PRINTS" id="PR00455">
    <property type="entry name" value="HTHTETR"/>
</dbReference>
<dbReference type="SUPFAM" id="SSF46689">
    <property type="entry name" value="Homeodomain-like"/>
    <property type="match status" value="1"/>
</dbReference>
<dbReference type="InterPro" id="IPR009057">
    <property type="entry name" value="Homeodomain-like_sf"/>
</dbReference>
<dbReference type="Gene3D" id="1.10.357.10">
    <property type="entry name" value="Tetracycline Repressor, domain 2"/>
    <property type="match status" value="1"/>
</dbReference>
<feature type="region of interest" description="Disordered" evidence="5">
    <location>
        <begin position="1"/>
        <end position="31"/>
    </location>
</feature>
<dbReference type="OrthoDB" id="9809772at2"/>
<dbReference type="RefSeq" id="WP_119748514.1">
    <property type="nucleotide sequence ID" value="NZ_QVRA01000017.1"/>
</dbReference>
<dbReference type="GO" id="GO:0000976">
    <property type="term" value="F:transcription cis-regulatory region binding"/>
    <property type="evidence" value="ECO:0007669"/>
    <property type="project" value="TreeGrafter"/>
</dbReference>
<dbReference type="InterPro" id="IPR050109">
    <property type="entry name" value="HTH-type_TetR-like_transc_reg"/>
</dbReference>
<evidence type="ECO:0000256" key="2">
    <source>
        <dbReference type="ARBA" id="ARBA00023125"/>
    </source>
</evidence>
<evidence type="ECO:0000256" key="4">
    <source>
        <dbReference type="PROSITE-ProRule" id="PRU00335"/>
    </source>
</evidence>
<feature type="compositionally biased region" description="Basic residues" evidence="5">
    <location>
        <begin position="8"/>
        <end position="25"/>
    </location>
</feature>
<evidence type="ECO:0000256" key="5">
    <source>
        <dbReference type="SAM" id="MobiDB-lite"/>
    </source>
</evidence>
<dbReference type="Pfam" id="PF00440">
    <property type="entry name" value="TetR_N"/>
    <property type="match status" value="1"/>
</dbReference>
<gene>
    <name evidence="7" type="ORF">D0Z70_16955</name>
</gene>
<keyword evidence="3" id="KW-0804">Transcription</keyword>
<reference evidence="7 8" key="1">
    <citation type="submission" date="2018-08" db="EMBL/GenBank/DDBJ databases">
        <title>Sphingobium sp. EO9.</title>
        <authorList>
            <person name="Park Y."/>
            <person name="Kim K.H."/>
            <person name="Jeon C.O."/>
        </authorList>
    </citation>
    <scope>NUCLEOTIDE SEQUENCE [LARGE SCALE GENOMIC DNA]</scope>
    <source>
        <strain evidence="7 8">EO9</strain>
    </source>
</reference>
<dbReference type="Proteomes" id="UP000283469">
    <property type="component" value="Unassembled WGS sequence"/>
</dbReference>
<dbReference type="PANTHER" id="PTHR30055">
    <property type="entry name" value="HTH-TYPE TRANSCRIPTIONAL REGULATOR RUTR"/>
    <property type="match status" value="1"/>
</dbReference>
<evidence type="ECO:0000259" key="6">
    <source>
        <dbReference type="PROSITE" id="PS50977"/>
    </source>
</evidence>
<feature type="DNA-binding region" description="H-T-H motif" evidence="4">
    <location>
        <begin position="54"/>
        <end position="73"/>
    </location>
</feature>
<comment type="caution">
    <text evidence="7">The sequence shown here is derived from an EMBL/GenBank/DDBJ whole genome shotgun (WGS) entry which is preliminary data.</text>
</comment>
<evidence type="ECO:0000256" key="1">
    <source>
        <dbReference type="ARBA" id="ARBA00023015"/>
    </source>
</evidence>
<keyword evidence="8" id="KW-1185">Reference proteome</keyword>
<keyword evidence="2 4" id="KW-0238">DNA-binding</keyword>
<accession>A0A418YPN0</accession>
<dbReference type="InterPro" id="IPR001647">
    <property type="entry name" value="HTH_TetR"/>
</dbReference>
<evidence type="ECO:0000313" key="8">
    <source>
        <dbReference type="Proteomes" id="UP000283469"/>
    </source>
</evidence>
<sequence length="222" mass="24852">MSDLPNAPRKKRAAPKPSAKPKARRFGTEQSSTRTVILDAAEKVIIEEGYAAVTTRRIAERAGIKAPLVHYYYKTIDDLLTAVYRRGAEQSLQRHAEAMSRGDLLRALWEVNADPERTALAIEFMAMANHRKFIREEIARYAEQIRAIQVVALTRHFRERELPEKPFAALPLTVMLASVARSLVMEDGVGIHLGHSETRQAIEAFLDSYPGDLTGLFGDPVT</sequence>
<dbReference type="PROSITE" id="PS50977">
    <property type="entry name" value="HTH_TETR_2"/>
    <property type="match status" value="1"/>
</dbReference>
<evidence type="ECO:0000313" key="7">
    <source>
        <dbReference type="EMBL" id="RJG53295.1"/>
    </source>
</evidence>
<dbReference type="AlphaFoldDB" id="A0A418YPN0"/>